<accession>A0A0G2J8W1</accession>
<reference evidence="3" key="1">
    <citation type="journal article" date="2015" name="PLoS Genet.">
        <title>The dynamic genome and transcriptome of the human fungal pathogen Blastomyces and close relative Emmonsia.</title>
        <authorList>
            <person name="Munoz J.F."/>
            <person name="Gauthier G.M."/>
            <person name="Desjardins C.A."/>
            <person name="Gallo J.E."/>
            <person name="Holder J."/>
            <person name="Sullivan T.D."/>
            <person name="Marty A.J."/>
            <person name="Carmen J.C."/>
            <person name="Chen Z."/>
            <person name="Ding L."/>
            <person name="Gujja S."/>
            <person name="Magrini V."/>
            <person name="Misas E."/>
            <person name="Mitreva M."/>
            <person name="Priest M."/>
            <person name="Saif S."/>
            <person name="Whiston E.A."/>
            <person name="Young S."/>
            <person name="Zeng Q."/>
            <person name="Goldman W.E."/>
            <person name="Mardis E.R."/>
            <person name="Taylor J.W."/>
            <person name="McEwen J.G."/>
            <person name="Clay O.K."/>
            <person name="Klein B.S."/>
            <person name="Cuomo C.A."/>
        </authorList>
    </citation>
    <scope>NUCLEOTIDE SEQUENCE [LARGE SCALE GENOMIC DNA]</scope>
    <source>
        <strain evidence="3">UAMH 3008</strain>
    </source>
</reference>
<gene>
    <name evidence="2" type="ORF">EMCG_02767</name>
</gene>
<organism evidence="2 3">
    <name type="scientific">[Emmonsia] crescens</name>
    <dbReference type="NCBI Taxonomy" id="73230"/>
    <lineage>
        <taxon>Eukaryota</taxon>
        <taxon>Fungi</taxon>
        <taxon>Dikarya</taxon>
        <taxon>Ascomycota</taxon>
        <taxon>Pezizomycotina</taxon>
        <taxon>Eurotiomycetes</taxon>
        <taxon>Eurotiomycetidae</taxon>
        <taxon>Onygenales</taxon>
        <taxon>Ajellomycetaceae</taxon>
        <taxon>Emergomyces</taxon>
    </lineage>
</organism>
<sequence>MASQEEVQEGPLAPKYRPAKSLPFELSRHCNIYFEEKLYHQALHLLLSLLSSSTIASGPAFVPTPQQLAVAATLVVHPSTTTLAKSRESAQAANTALQLLRLTNKLVGPLAAKFDVAFAFTRFASSRHGGSRLRDGDSEGANGTSPDSDTALMTMELAQRGSLWFRAEDFWSAVGWAFNCAVLHPKRWSRWRVWLEYMCDVLEDDWAEREKLIDSSSNGASSPSTRDALRQSLIFKYIAGTSGVSGQHRRIIRAIFADGSPGLLNEFKEVFRNELKDPKKDKDHLKRREADVNVDDDVFGDYLARDEDDVDEDNDAAYMTRETRPSRPKRSRTTASAPFSNSTEDLNMHPSYKLSGIAHSGQMTQLGDISSIALRQRLMQILSRVSNALPEDYMEVEHLYEFFVEFVRPLPLPTFQLLVSCPMLSNFTDNARSTLCKMILELLLHRPRNSEQTYINQYKLETYYLPYAAYTNNPIENAKVSILLETLLLLLASNGMLQVQPSLQNAIEKGILARGYKSQSDAKKNLDKMKLDEIGWAWLIASGDRINYLVNKLLSTEKEEQSGNE</sequence>
<comment type="caution">
    <text evidence="2">The sequence shown here is derived from an EMBL/GenBank/DDBJ whole genome shotgun (WGS) entry which is preliminary data.</text>
</comment>
<dbReference type="OrthoDB" id="5411773at2759"/>
<feature type="region of interest" description="Disordered" evidence="1">
    <location>
        <begin position="310"/>
        <end position="347"/>
    </location>
</feature>
<dbReference type="Proteomes" id="UP000034164">
    <property type="component" value="Unassembled WGS sequence"/>
</dbReference>
<protein>
    <submittedName>
        <fullName evidence="2">Uncharacterized protein</fullName>
    </submittedName>
</protein>
<evidence type="ECO:0000256" key="1">
    <source>
        <dbReference type="SAM" id="MobiDB-lite"/>
    </source>
</evidence>
<dbReference type="VEuPathDB" id="FungiDB:EMCG_02767"/>
<dbReference type="AlphaFoldDB" id="A0A0G2J8W1"/>
<dbReference type="EMBL" id="LCZI01001017">
    <property type="protein sequence ID" value="KKZ62921.1"/>
    <property type="molecule type" value="Genomic_DNA"/>
</dbReference>
<evidence type="ECO:0000313" key="3">
    <source>
        <dbReference type="Proteomes" id="UP000034164"/>
    </source>
</evidence>
<name>A0A0G2J8W1_9EURO</name>
<proteinExistence type="predicted"/>
<evidence type="ECO:0000313" key="2">
    <source>
        <dbReference type="EMBL" id="KKZ62921.1"/>
    </source>
</evidence>
<feature type="region of interest" description="Disordered" evidence="1">
    <location>
        <begin position="127"/>
        <end position="149"/>
    </location>
</feature>
<feature type="compositionally biased region" description="Polar residues" evidence="1">
    <location>
        <begin position="335"/>
        <end position="345"/>
    </location>
</feature>